<accession>A0A179FEN9</accession>
<dbReference type="Pfam" id="PF01975">
    <property type="entry name" value="SurE"/>
    <property type="match status" value="1"/>
</dbReference>
<dbReference type="GO" id="GO:0046872">
    <property type="term" value="F:metal ion binding"/>
    <property type="evidence" value="ECO:0007669"/>
    <property type="project" value="UniProtKB-KW"/>
</dbReference>
<dbReference type="InterPro" id="IPR002828">
    <property type="entry name" value="SurE-like_Pase/nucleotidase"/>
</dbReference>
<dbReference type="EMBL" id="LSBJ02000005">
    <property type="protein sequence ID" value="OAQ63994.1"/>
    <property type="molecule type" value="Genomic_DNA"/>
</dbReference>
<gene>
    <name evidence="6" type="ORF">VFPPC_05350</name>
</gene>
<dbReference type="GeneID" id="28848552"/>
<dbReference type="Gene3D" id="3.40.1210.10">
    <property type="entry name" value="Survival protein SurE-like phosphatase/nucleotidase"/>
    <property type="match status" value="1"/>
</dbReference>
<dbReference type="SUPFAM" id="SSF64167">
    <property type="entry name" value="SurE-like"/>
    <property type="match status" value="1"/>
</dbReference>
<dbReference type="KEGG" id="pchm:VFPPC_05350"/>
<evidence type="ECO:0000256" key="1">
    <source>
        <dbReference type="ARBA" id="ARBA00011062"/>
    </source>
</evidence>
<evidence type="ECO:0000256" key="4">
    <source>
        <dbReference type="SAM" id="SignalP"/>
    </source>
</evidence>
<dbReference type="GO" id="GO:0008252">
    <property type="term" value="F:nucleotidase activity"/>
    <property type="evidence" value="ECO:0007669"/>
    <property type="project" value="InterPro"/>
</dbReference>
<dbReference type="InterPro" id="IPR036523">
    <property type="entry name" value="SurE-like_sf"/>
</dbReference>
<feature type="signal peptide" evidence="4">
    <location>
        <begin position="1"/>
        <end position="20"/>
    </location>
</feature>
<sequence>MRFSTLLTGLTLGLASSSQAINILLNNDDGFGSGNLREVYRLLKKAGHNVWIVAPATEQSSQGGRSSFTELGNLTGPSQYDIIPKGAPSVGTDPHDSHIWYYNGTPAACTFVALDYVLPRYAPFKVPDLIVTGPNYGTNLGPFVWTLSGTAGASYAATERSIPSIAIAGSNQKIAYFDIKNETNEATWTAKVSVKVVEQVISSAPKGGPLLPLGYGLTVNIPVLTANNTDPEIVQTRMSGNAHINEAVFDPAKGVFTWANIKPYAAGVNACVNGDCALPGETYVVENGRVSVSVYITDYDAPMSEYTESIMKRIKPLTKKCSKPK</sequence>
<proteinExistence type="inferred from homology"/>
<protein>
    <submittedName>
        <fullName evidence="6">Acid phosphatase</fullName>
    </submittedName>
</protein>
<organism evidence="6 7">
    <name type="scientific">Pochonia chlamydosporia 170</name>
    <dbReference type="NCBI Taxonomy" id="1380566"/>
    <lineage>
        <taxon>Eukaryota</taxon>
        <taxon>Fungi</taxon>
        <taxon>Dikarya</taxon>
        <taxon>Ascomycota</taxon>
        <taxon>Pezizomycotina</taxon>
        <taxon>Sordariomycetes</taxon>
        <taxon>Hypocreomycetidae</taxon>
        <taxon>Hypocreales</taxon>
        <taxon>Clavicipitaceae</taxon>
        <taxon>Pochonia</taxon>
    </lineage>
</organism>
<feature type="chain" id="PRO_5008101587" evidence="4">
    <location>
        <begin position="21"/>
        <end position="325"/>
    </location>
</feature>
<evidence type="ECO:0000313" key="6">
    <source>
        <dbReference type="EMBL" id="OAQ63994.1"/>
    </source>
</evidence>
<reference evidence="6 7" key="1">
    <citation type="journal article" date="2016" name="PLoS Pathog.">
        <title>Biosynthesis of antibiotic leucinostatins in bio-control fungus Purpureocillium lilacinum and their inhibition on phytophthora revealed by genome mining.</title>
        <authorList>
            <person name="Wang G."/>
            <person name="Liu Z."/>
            <person name="Lin R."/>
            <person name="Li E."/>
            <person name="Mao Z."/>
            <person name="Ling J."/>
            <person name="Yang Y."/>
            <person name="Yin W.B."/>
            <person name="Xie B."/>
        </authorList>
    </citation>
    <scope>NUCLEOTIDE SEQUENCE [LARGE SCALE GENOMIC DNA]</scope>
    <source>
        <strain evidence="6">170</strain>
    </source>
</reference>
<dbReference type="RefSeq" id="XP_018141308.1">
    <property type="nucleotide sequence ID" value="XM_018284558.1"/>
</dbReference>
<name>A0A179FEN9_METCM</name>
<dbReference type="InterPro" id="IPR030048">
    <property type="entry name" value="SurE"/>
</dbReference>
<comment type="caution">
    <text evidence="6">The sequence shown here is derived from an EMBL/GenBank/DDBJ whole genome shotgun (WGS) entry which is preliminary data.</text>
</comment>
<evidence type="ECO:0000256" key="3">
    <source>
        <dbReference type="ARBA" id="ARBA00022801"/>
    </source>
</evidence>
<comment type="similarity">
    <text evidence="1">Belongs to the SurE nucleotidase family.</text>
</comment>
<keyword evidence="7" id="KW-1185">Reference proteome</keyword>
<evidence type="ECO:0000256" key="2">
    <source>
        <dbReference type="ARBA" id="ARBA00022723"/>
    </source>
</evidence>
<dbReference type="AlphaFoldDB" id="A0A179FEN9"/>
<evidence type="ECO:0000259" key="5">
    <source>
        <dbReference type="Pfam" id="PF01975"/>
    </source>
</evidence>
<dbReference type="NCBIfam" id="TIGR00087">
    <property type="entry name" value="surE"/>
    <property type="match status" value="1"/>
</dbReference>
<dbReference type="PANTHER" id="PTHR30457:SF0">
    <property type="entry name" value="PHOSPHATASE, PUTATIVE (AFU_ORTHOLOGUE AFUA_4G01070)-RELATED"/>
    <property type="match status" value="1"/>
</dbReference>
<dbReference type="OrthoDB" id="4018688at2759"/>
<keyword evidence="3" id="KW-0378">Hydrolase</keyword>
<dbReference type="PANTHER" id="PTHR30457">
    <property type="entry name" value="5'-NUCLEOTIDASE SURE"/>
    <property type="match status" value="1"/>
</dbReference>
<feature type="domain" description="Survival protein SurE-like phosphatase/nucleotidase" evidence="5">
    <location>
        <begin position="23"/>
        <end position="239"/>
    </location>
</feature>
<dbReference type="STRING" id="1380566.A0A179FEN9"/>
<keyword evidence="4" id="KW-0732">Signal</keyword>
<evidence type="ECO:0000313" key="7">
    <source>
        <dbReference type="Proteomes" id="UP000078397"/>
    </source>
</evidence>
<dbReference type="Proteomes" id="UP000078397">
    <property type="component" value="Unassembled WGS sequence"/>
</dbReference>
<keyword evidence="2" id="KW-0479">Metal-binding</keyword>